<dbReference type="AlphaFoldDB" id="A0AAP8MBD6"/>
<feature type="signal peptide" evidence="1">
    <location>
        <begin position="1"/>
        <end position="18"/>
    </location>
</feature>
<accession>A0AAP8MBD6</accession>
<evidence type="ECO:0000313" key="3">
    <source>
        <dbReference type="Proteomes" id="UP000235162"/>
    </source>
</evidence>
<dbReference type="KEGG" id="hja:BST95_19075"/>
<keyword evidence="1" id="KW-0732">Signal</keyword>
<dbReference type="RefSeq" id="WP_084200965.1">
    <property type="nucleotide sequence ID" value="NZ_BMYL01000006.1"/>
</dbReference>
<evidence type="ECO:0000313" key="2">
    <source>
        <dbReference type="EMBL" id="PLW84687.1"/>
    </source>
</evidence>
<protein>
    <recommendedName>
        <fullName evidence="4">DUF3016 domain-containing protein</fullName>
    </recommendedName>
</protein>
<reference evidence="2 3" key="1">
    <citation type="submission" date="2018-01" db="EMBL/GenBank/DDBJ databases">
        <title>The draft genome sequence of Halioglobus japonicus S1-36.</title>
        <authorList>
            <person name="Du Z.-J."/>
            <person name="Shi M.-J."/>
        </authorList>
    </citation>
    <scope>NUCLEOTIDE SEQUENCE [LARGE SCALE GENOMIC DNA]</scope>
    <source>
        <strain evidence="2 3">S1-36</strain>
    </source>
</reference>
<dbReference type="EMBL" id="PKUR01000005">
    <property type="protein sequence ID" value="PLW84687.1"/>
    <property type="molecule type" value="Genomic_DNA"/>
</dbReference>
<evidence type="ECO:0008006" key="4">
    <source>
        <dbReference type="Google" id="ProtNLM"/>
    </source>
</evidence>
<proteinExistence type="predicted"/>
<comment type="caution">
    <text evidence="2">The sequence shown here is derived from an EMBL/GenBank/DDBJ whole genome shotgun (WGS) entry which is preliminary data.</text>
</comment>
<gene>
    <name evidence="2" type="ORF">C0029_16910</name>
</gene>
<dbReference type="Proteomes" id="UP000235162">
    <property type="component" value="Unassembled WGS sequence"/>
</dbReference>
<keyword evidence="3" id="KW-1185">Reference proteome</keyword>
<sequence length="153" mass="17262">MNKIIVILLLLLPSLASAELTPLEMRVMQTRIFEKANPEVIESLRTLCEDLGALGTKVAADGVRARCIWTAEVKPGFFKAKIPEGQLAKIDYVASDIENDSTTVRLRVYFWEMKGHSPTMIQSVDTASYSQYFKTIADYLFIESIDWTPPTQE</sequence>
<name>A0AAP8MBD6_9GAMM</name>
<evidence type="ECO:0000256" key="1">
    <source>
        <dbReference type="SAM" id="SignalP"/>
    </source>
</evidence>
<organism evidence="2 3">
    <name type="scientific">Halioglobus japonicus</name>
    <dbReference type="NCBI Taxonomy" id="930805"/>
    <lineage>
        <taxon>Bacteria</taxon>
        <taxon>Pseudomonadati</taxon>
        <taxon>Pseudomonadota</taxon>
        <taxon>Gammaproteobacteria</taxon>
        <taxon>Cellvibrionales</taxon>
        <taxon>Halieaceae</taxon>
        <taxon>Halioglobus</taxon>
    </lineage>
</organism>
<feature type="chain" id="PRO_5042823238" description="DUF3016 domain-containing protein" evidence="1">
    <location>
        <begin position="19"/>
        <end position="153"/>
    </location>
</feature>